<evidence type="ECO:0000256" key="2">
    <source>
        <dbReference type="ARBA" id="ARBA00023125"/>
    </source>
</evidence>
<proteinExistence type="predicted"/>
<dbReference type="InterPro" id="IPR000595">
    <property type="entry name" value="cNMP-bd_dom"/>
</dbReference>
<keyword evidence="6" id="KW-1185">Reference proteome</keyword>
<name>A0A558RCY8_9SPHN</name>
<keyword evidence="3" id="KW-0804">Transcription</keyword>
<dbReference type="InterPro" id="IPR014710">
    <property type="entry name" value="RmlC-like_jellyroll"/>
</dbReference>
<dbReference type="SUPFAM" id="SSF51206">
    <property type="entry name" value="cAMP-binding domain-like"/>
    <property type="match status" value="1"/>
</dbReference>
<keyword evidence="2" id="KW-0238">DNA-binding</keyword>
<dbReference type="GO" id="GO:0006355">
    <property type="term" value="P:regulation of DNA-templated transcription"/>
    <property type="evidence" value="ECO:0007669"/>
    <property type="project" value="InterPro"/>
</dbReference>
<dbReference type="SUPFAM" id="SSF46785">
    <property type="entry name" value="Winged helix' DNA-binding domain"/>
    <property type="match status" value="1"/>
</dbReference>
<keyword evidence="1" id="KW-0805">Transcription regulation</keyword>
<dbReference type="EMBL" id="VNIM01000002">
    <property type="protein sequence ID" value="TVV77347.1"/>
    <property type="molecule type" value="Genomic_DNA"/>
</dbReference>
<reference evidence="5 6" key="1">
    <citation type="submission" date="2019-07" db="EMBL/GenBank/DDBJ databases">
        <title>Sphingomonas solaris sp. nov., isolated from a solar panel from Boston, Massachusetts.</title>
        <authorList>
            <person name="Tanner K."/>
            <person name="Pascual J."/>
            <person name="Mancuso C."/>
            <person name="Pereto J."/>
            <person name="Khalil A."/>
            <person name="Vilanova C."/>
        </authorList>
    </citation>
    <scope>NUCLEOTIDE SEQUENCE [LARGE SCALE GENOMIC DNA]</scope>
    <source>
        <strain evidence="5 6">R4DWN</strain>
    </source>
</reference>
<evidence type="ECO:0000313" key="6">
    <source>
        <dbReference type="Proteomes" id="UP000318681"/>
    </source>
</evidence>
<dbReference type="AlphaFoldDB" id="A0A558RCY8"/>
<dbReference type="Pfam" id="PF13545">
    <property type="entry name" value="HTH_Crp_2"/>
    <property type="match status" value="1"/>
</dbReference>
<accession>A0A558RCY8</accession>
<dbReference type="OrthoDB" id="6155297at2"/>
<dbReference type="Pfam" id="PF00027">
    <property type="entry name" value="cNMP_binding"/>
    <property type="match status" value="1"/>
</dbReference>
<dbReference type="InterPro" id="IPR018490">
    <property type="entry name" value="cNMP-bd_dom_sf"/>
</dbReference>
<evidence type="ECO:0000313" key="5">
    <source>
        <dbReference type="EMBL" id="TVV77347.1"/>
    </source>
</evidence>
<dbReference type="Gene3D" id="2.60.120.10">
    <property type="entry name" value="Jelly Rolls"/>
    <property type="match status" value="1"/>
</dbReference>
<comment type="caution">
    <text evidence="5">The sequence shown here is derived from an EMBL/GenBank/DDBJ whole genome shotgun (WGS) entry which is preliminary data.</text>
</comment>
<dbReference type="PROSITE" id="PS51063">
    <property type="entry name" value="HTH_CRP_2"/>
    <property type="match status" value="1"/>
</dbReference>
<dbReference type="RefSeq" id="WP_145147156.1">
    <property type="nucleotide sequence ID" value="NZ_VNIM01000002.1"/>
</dbReference>
<dbReference type="SMART" id="SM00419">
    <property type="entry name" value="HTH_CRP"/>
    <property type="match status" value="1"/>
</dbReference>
<evidence type="ECO:0000256" key="1">
    <source>
        <dbReference type="ARBA" id="ARBA00023015"/>
    </source>
</evidence>
<evidence type="ECO:0000256" key="3">
    <source>
        <dbReference type="ARBA" id="ARBA00023163"/>
    </source>
</evidence>
<sequence>MPNAFVQKLNARAALPADAIAALEAACGTARQYPAKHDLIREGDDPGPVFVFLEGWGCRYKILPEGGRQILAFLLPGDFCDLHTNVLNEMDHTIATVTPSLVATVPRARMRELVDLCPIVTRAFWWAQLVDLGVARSWIASLGRRGSAERVAHLMCELYVQASVHGLTNGDRCTMPLSQIMLADALGLTPVHVNRVLRAFKAQGIMQLTRGALVVSKIAELVRIAGFDDSYLQQRLRSAK</sequence>
<feature type="domain" description="HTH crp-type" evidence="4">
    <location>
        <begin position="145"/>
        <end position="219"/>
    </location>
</feature>
<dbReference type="InterPro" id="IPR036390">
    <property type="entry name" value="WH_DNA-bd_sf"/>
</dbReference>
<dbReference type="InterPro" id="IPR036388">
    <property type="entry name" value="WH-like_DNA-bd_sf"/>
</dbReference>
<evidence type="ECO:0000259" key="4">
    <source>
        <dbReference type="PROSITE" id="PS51063"/>
    </source>
</evidence>
<dbReference type="InterPro" id="IPR012318">
    <property type="entry name" value="HTH_CRP"/>
</dbReference>
<dbReference type="GO" id="GO:0003677">
    <property type="term" value="F:DNA binding"/>
    <property type="evidence" value="ECO:0007669"/>
    <property type="project" value="UniProtKB-KW"/>
</dbReference>
<dbReference type="Gene3D" id="1.10.10.10">
    <property type="entry name" value="Winged helix-like DNA-binding domain superfamily/Winged helix DNA-binding domain"/>
    <property type="match status" value="1"/>
</dbReference>
<gene>
    <name evidence="5" type="ORF">FOY91_00875</name>
</gene>
<dbReference type="CDD" id="cd00038">
    <property type="entry name" value="CAP_ED"/>
    <property type="match status" value="1"/>
</dbReference>
<protein>
    <submittedName>
        <fullName evidence="5">Crp/Fnr family transcriptional regulator</fullName>
    </submittedName>
</protein>
<organism evidence="5 6">
    <name type="scientific">Alterirhizorhabdus solaris</name>
    <dbReference type="NCBI Taxonomy" id="2529389"/>
    <lineage>
        <taxon>Bacteria</taxon>
        <taxon>Pseudomonadati</taxon>
        <taxon>Pseudomonadota</taxon>
        <taxon>Alphaproteobacteria</taxon>
        <taxon>Sphingomonadales</taxon>
        <taxon>Rhizorhabdaceae</taxon>
        <taxon>Alterirhizorhabdus</taxon>
    </lineage>
</organism>
<dbReference type="Proteomes" id="UP000318681">
    <property type="component" value="Unassembled WGS sequence"/>
</dbReference>